<comment type="pathway">
    <text evidence="5">Pyrimidine metabolism; CTP biosynthesis via salvage pathway; CTP from cytidine: step 1/3.</text>
</comment>
<evidence type="ECO:0000256" key="3">
    <source>
        <dbReference type="ARBA" id="ARBA00022741"/>
    </source>
</evidence>
<comment type="catalytic activity">
    <reaction evidence="5">
        <text>uridine + ATP = UMP + ADP + H(+)</text>
        <dbReference type="Rhea" id="RHEA:16825"/>
        <dbReference type="ChEBI" id="CHEBI:15378"/>
        <dbReference type="ChEBI" id="CHEBI:16704"/>
        <dbReference type="ChEBI" id="CHEBI:30616"/>
        <dbReference type="ChEBI" id="CHEBI:57865"/>
        <dbReference type="ChEBI" id="CHEBI:456216"/>
        <dbReference type="EC" id="2.7.1.48"/>
    </reaction>
</comment>
<comment type="pathway">
    <text evidence="1 5">Pyrimidine metabolism; UMP biosynthesis via salvage pathway; UMP from uridine: step 1/1.</text>
</comment>
<dbReference type="Pfam" id="PF00485">
    <property type="entry name" value="PRK"/>
    <property type="match status" value="1"/>
</dbReference>
<dbReference type="GO" id="GO:0005524">
    <property type="term" value="F:ATP binding"/>
    <property type="evidence" value="ECO:0007669"/>
    <property type="project" value="UniProtKB-KW"/>
</dbReference>
<keyword evidence="2 5" id="KW-0808">Transferase</keyword>
<dbReference type="NCBIfam" id="NF004018">
    <property type="entry name" value="PRK05480.1"/>
    <property type="match status" value="1"/>
</dbReference>
<dbReference type="CDD" id="cd02023">
    <property type="entry name" value="UMPK"/>
    <property type="match status" value="1"/>
</dbReference>
<evidence type="ECO:0000256" key="1">
    <source>
        <dbReference type="ARBA" id="ARBA00004690"/>
    </source>
</evidence>
<evidence type="ECO:0000256" key="2">
    <source>
        <dbReference type="ARBA" id="ARBA00022679"/>
    </source>
</evidence>
<evidence type="ECO:0000259" key="6">
    <source>
        <dbReference type="Pfam" id="PF00485"/>
    </source>
</evidence>
<dbReference type="SUPFAM" id="SSF52540">
    <property type="entry name" value="P-loop containing nucleoside triphosphate hydrolases"/>
    <property type="match status" value="1"/>
</dbReference>
<dbReference type="EC" id="2.7.1.48" evidence="5"/>
<proteinExistence type="inferred from homology"/>
<organism evidence="7 8">
    <name type="scientific">Gleimia europaea ACS-120-V-Col10b</name>
    <dbReference type="NCBI Taxonomy" id="883069"/>
    <lineage>
        <taxon>Bacteria</taxon>
        <taxon>Bacillati</taxon>
        <taxon>Actinomycetota</taxon>
        <taxon>Actinomycetes</taxon>
        <taxon>Actinomycetales</taxon>
        <taxon>Actinomycetaceae</taxon>
        <taxon>Gleimia</taxon>
    </lineage>
</organism>
<gene>
    <name evidence="7" type="ORF">HMPREF9238_00099</name>
</gene>
<dbReference type="EMBL" id="AGWN01000001">
    <property type="protein sequence ID" value="EPD30361.1"/>
    <property type="molecule type" value="Genomic_DNA"/>
</dbReference>
<dbReference type="InterPro" id="IPR027417">
    <property type="entry name" value="P-loop_NTPase"/>
</dbReference>
<comment type="catalytic activity">
    <reaction evidence="5">
        <text>cytidine + ATP = CMP + ADP + H(+)</text>
        <dbReference type="Rhea" id="RHEA:24674"/>
        <dbReference type="ChEBI" id="CHEBI:15378"/>
        <dbReference type="ChEBI" id="CHEBI:17562"/>
        <dbReference type="ChEBI" id="CHEBI:30616"/>
        <dbReference type="ChEBI" id="CHEBI:60377"/>
        <dbReference type="ChEBI" id="CHEBI:456216"/>
        <dbReference type="EC" id="2.7.1.48"/>
    </reaction>
</comment>
<comment type="similarity">
    <text evidence="5">Belongs to the uridine kinase family.</text>
</comment>
<comment type="subcellular location">
    <subcellularLocation>
        <location evidence="5">Cytoplasm</location>
    </subcellularLocation>
</comment>
<sequence length="226" mass="25715">MRAFSPLSTRLRKNLADRGSNVRSLVIGIAGGTASGKTSLTKALVKEFKGNTAVVYLDNYYKSHTGLTYEQRAALNYDAPTAFDIDLMIEQLRQLIDGNPIECPVYDYTIHNRSEEVQEIAPQPVVIVEGILLFVFPQLCELFDIKLFVDTDADERILRRVRRDMVERGRTIDSIEKQYLETVKPMHDLYVEPSKRKADIIIPDGVQNLVALDMIINRINNYLHSV</sequence>
<keyword evidence="4 5" id="KW-0418">Kinase</keyword>
<evidence type="ECO:0000313" key="8">
    <source>
        <dbReference type="Proteomes" id="UP000014387"/>
    </source>
</evidence>
<keyword evidence="5" id="KW-0067">ATP-binding</keyword>
<dbReference type="OrthoDB" id="9777642at2"/>
<dbReference type="PRINTS" id="PR00988">
    <property type="entry name" value="URIDINKINASE"/>
</dbReference>
<protein>
    <recommendedName>
        <fullName evidence="5">Uridine kinase</fullName>
        <ecNumber evidence="5">2.7.1.48</ecNumber>
    </recommendedName>
</protein>
<keyword evidence="5" id="KW-0963">Cytoplasm</keyword>
<evidence type="ECO:0000256" key="5">
    <source>
        <dbReference type="RuleBase" id="RU003825"/>
    </source>
</evidence>
<accession>A0A9W5RDK9</accession>
<feature type="domain" description="Phosphoribulokinase/uridine kinase" evidence="6">
    <location>
        <begin position="26"/>
        <end position="210"/>
    </location>
</feature>
<dbReference type="Gene3D" id="3.40.50.300">
    <property type="entry name" value="P-loop containing nucleotide triphosphate hydrolases"/>
    <property type="match status" value="1"/>
</dbReference>
<dbReference type="Proteomes" id="UP000014387">
    <property type="component" value="Unassembled WGS sequence"/>
</dbReference>
<dbReference type="NCBIfam" id="TIGR00235">
    <property type="entry name" value="udk"/>
    <property type="match status" value="1"/>
</dbReference>
<name>A0A9W5RDK9_9ACTO</name>
<dbReference type="AlphaFoldDB" id="A0A9W5RDK9"/>
<keyword evidence="8" id="KW-1185">Reference proteome</keyword>
<comment type="caution">
    <text evidence="7">The sequence shown here is derived from an EMBL/GenBank/DDBJ whole genome shotgun (WGS) entry which is preliminary data.</text>
</comment>
<dbReference type="GO" id="GO:0004849">
    <property type="term" value="F:uridine kinase activity"/>
    <property type="evidence" value="ECO:0007669"/>
    <property type="project" value="UniProtKB-EC"/>
</dbReference>
<evidence type="ECO:0000256" key="4">
    <source>
        <dbReference type="ARBA" id="ARBA00022777"/>
    </source>
</evidence>
<keyword evidence="3 5" id="KW-0547">Nucleotide-binding</keyword>
<dbReference type="PANTHER" id="PTHR10285">
    <property type="entry name" value="URIDINE KINASE"/>
    <property type="match status" value="1"/>
</dbReference>
<dbReference type="GO" id="GO:0005737">
    <property type="term" value="C:cytoplasm"/>
    <property type="evidence" value="ECO:0007669"/>
    <property type="project" value="UniProtKB-SubCell"/>
</dbReference>
<dbReference type="InterPro" id="IPR006083">
    <property type="entry name" value="PRK/URK"/>
</dbReference>
<reference evidence="7 8" key="1">
    <citation type="submission" date="2013-05" db="EMBL/GenBank/DDBJ databases">
        <title>The Genome Sequence of Actinomyces europaeus ACS-120-V-COL10B.</title>
        <authorList>
            <consortium name="The Broad Institute Genomics Platform"/>
            <person name="Earl A."/>
            <person name="Ward D."/>
            <person name="Feldgarden M."/>
            <person name="Gevers D."/>
            <person name="Saerens B."/>
            <person name="Vaneechoutte M."/>
            <person name="Walker B."/>
            <person name="Young S."/>
            <person name="Zeng Q."/>
            <person name="Gargeya S."/>
            <person name="Fitzgerald M."/>
            <person name="Haas B."/>
            <person name="Abouelleil A."/>
            <person name="Allen A.W."/>
            <person name="Alvarado L."/>
            <person name="Arachchi H.M."/>
            <person name="Berlin A.M."/>
            <person name="Chapman S.B."/>
            <person name="Gainer-Dewar J."/>
            <person name="Goldberg J."/>
            <person name="Griggs A."/>
            <person name="Gujja S."/>
            <person name="Hansen M."/>
            <person name="Howarth C."/>
            <person name="Imamovic A."/>
            <person name="Ireland A."/>
            <person name="Larimer J."/>
            <person name="McCowan C."/>
            <person name="Murphy C."/>
            <person name="Pearson M."/>
            <person name="Poon T.W."/>
            <person name="Priest M."/>
            <person name="Roberts A."/>
            <person name="Saif S."/>
            <person name="Shea T."/>
            <person name="Sisk P."/>
            <person name="Sykes S."/>
            <person name="Wortman J."/>
            <person name="Nusbaum C."/>
            <person name="Birren B."/>
        </authorList>
    </citation>
    <scope>NUCLEOTIDE SEQUENCE [LARGE SCALE GENOMIC DNA]</scope>
    <source>
        <strain evidence="7 8">ACS-120-V-Col10b</strain>
    </source>
</reference>
<evidence type="ECO:0000313" key="7">
    <source>
        <dbReference type="EMBL" id="EPD30361.1"/>
    </source>
</evidence>
<dbReference type="InterPro" id="IPR000764">
    <property type="entry name" value="Uridine_kinase-like"/>
</dbReference>